<evidence type="ECO:0000256" key="4">
    <source>
        <dbReference type="ARBA" id="ARBA00022833"/>
    </source>
</evidence>
<keyword evidence="5" id="KW-0442">Lipid degradation</keyword>
<proteinExistence type="predicted"/>
<dbReference type="AlphaFoldDB" id="A0A6A5TKZ4"/>
<accession>A0A6A5TKZ4</accession>
<keyword evidence="3" id="KW-0378">Hydrolase</keyword>
<evidence type="ECO:0000256" key="5">
    <source>
        <dbReference type="ARBA" id="ARBA00022963"/>
    </source>
</evidence>
<evidence type="ECO:0000256" key="1">
    <source>
        <dbReference type="ARBA" id="ARBA00022723"/>
    </source>
</evidence>
<dbReference type="GO" id="GO:0008270">
    <property type="term" value="F:zinc ion binding"/>
    <property type="evidence" value="ECO:0007669"/>
    <property type="project" value="UniProtKB-KW"/>
</dbReference>
<dbReference type="InterPro" id="IPR017907">
    <property type="entry name" value="Znf_RING_CS"/>
</dbReference>
<evidence type="ECO:0000259" key="7">
    <source>
        <dbReference type="PROSITE" id="PS50089"/>
    </source>
</evidence>
<dbReference type="PANTHER" id="PTHR24185:SF1">
    <property type="entry name" value="CALCIUM-INDEPENDENT PHOSPHOLIPASE A2-GAMMA"/>
    <property type="match status" value="1"/>
</dbReference>
<dbReference type="GO" id="GO:0019369">
    <property type="term" value="P:arachidonate metabolic process"/>
    <property type="evidence" value="ECO:0007669"/>
    <property type="project" value="TreeGrafter"/>
</dbReference>
<dbReference type="GO" id="GO:0016042">
    <property type="term" value="P:lipid catabolic process"/>
    <property type="evidence" value="ECO:0007669"/>
    <property type="project" value="UniProtKB-KW"/>
</dbReference>
<dbReference type="EMBL" id="ML977004">
    <property type="protein sequence ID" value="KAF1953385.1"/>
    <property type="molecule type" value="Genomic_DNA"/>
</dbReference>
<organism evidence="8 9">
    <name type="scientific">Byssothecium circinans</name>
    <dbReference type="NCBI Taxonomy" id="147558"/>
    <lineage>
        <taxon>Eukaryota</taxon>
        <taxon>Fungi</taxon>
        <taxon>Dikarya</taxon>
        <taxon>Ascomycota</taxon>
        <taxon>Pezizomycotina</taxon>
        <taxon>Dothideomycetes</taxon>
        <taxon>Pleosporomycetidae</taxon>
        <taxon>Pleosporales</taxon>
        <taxon>Massarineae</taxon>
        <taxon>Massarinaceae</taxon>
        <taxon>Byssothecium</taxon>
    </lineage>
</organism>
<dbReference type="InterPro" id="IPR001841">
    <property type="entry name" value="Znf_RING"/>
</dbReference>
<feature type="domain" description="RING-type" evidence="7">
    <location>
        <begin position="328"/>
        <end position="378"/>
    </location>
</feature>
<protein>
    <recommendedName>
        <fullName evidence="7">RING-type domain-containing protein</fullName>
    </recommendedName>
</protein>
<dbReference type="OrthoDB" id="194358at2759"/>
<keyword evidence="5" id="KW-0443">Lipid metabolism</keyword>
<keyword evidence="2 6" id="KW-0863">Zinc-finger</keyword>
<evidence type="ECO:0000256" key="3">
    <source>
        <dbReference type="ARBA" id="ARBA00022801"/>
    </source>
</evidence>
<dbReference type="SUPFAM" id="SSF52151">
    <property type="entry name" value="FabD/lysophospholipase-like"/>
    <property type="match status" value="1"/>
</dbReference>
<evidence type="ECO:0000313" key="8">
    <source>
        <dbReference type="EMBL" id="KAF1953385.1"/>
    </source>
</evidence>
<keyword evidence="1" id="KW-0479">Metal-binding</keyword>
<reference evidence="8" key="1">
    <citation type="journal article" date="2020" name="Stud. Mycol.">
        <title>101 Dothideomycetes genomes: a test case for predicting lifestyles and emergence of pathogens.</title>
        <authorList>
            <person name="Haridas S."/>
            <person name="Albert R."/>
            <person name="Binder M."/>
            <person name="Bloem J."/>
            <person name="Labutti K."/>
            <person name="Salamov A."/>
            <person name="Andreopoulos B."/>
            <person name="Baker S."/>
            <person name="Barry K."/>
            <person name="Bills G."/>
            <person name="Bluhm B."/>
            <person name="Cannon C."/>
            <person name="Castanera R."/>
            <person name="Culley D."/>
            <person name="Daum C."/>
            <person name="Ezra D."/>
            <person name="Gonzalez J."/>
            <person name="Henrissat B."/>
            <person name="Kuo A."/>
            <person name="Liang C."/>
            <person name="Lipzen A."/>
            <person name="Lutzoni F."/>
            <person name="Magnuson J."/>
            <person name="Mondo S."/>
            <person name="Nolan M."/>
            <person name="Ohm R."/>
            <person name="Pangilinan J."/>
            <person name="Park H.-J."/>
            <person name="Ramirez L."/>
            <person name="Alfaro M."/>
            <person name="Sun H."/>
            <person name="Tritt A."/>
            <person name="Yoshinaga Y."/>
            <person name="Zwiers L.-H."/>
            <person name="Turgeon B."/>
            <person name="Goodwin S."/>
            <person name="Spatafora J."/>
            <person name="Crous P."/>
            <person name="Grigoriev I."/>
        </authorList>
    </citation>
    <scope>NUCLEOTIDE SEQUENCE</scope>
    <source>
        <strain evidence="8">CBS 675.92</strain>
    </source>
</reference>
<dbReference type="Gene3D" id="3.40.1090.10">
    <property type="entry name" value="Cytosolic phospholipase A2 catalytic domain"/>
    <property type="match status" value="1"/>
</dbReference>
<dbReference type="PANTHER" id="PTHR24185">
    <property type="entry name" value="CALCIUM-INDEPENDENT PHOSPHOLIPASE A2-GAMMA"/>
    <property type="match status" value="1"/>
</dbReference>
<dbReference type="InterPro" id="IPR016035">
    <property type="entry name" value="Acyl_Trfase/lysoPLipase"/>
</dbReference>
<keyword evidence="9" id="KW-1185">Reference proteome</keyword>
<evidence type="ECO:0000256" key="6">
    <source>
        <dbReference type="PROSITE-ProRule" id="PRU00175"/>
    </source>
</evidence>
<gene>
    <name evidence="8" type="ORF">CC80DRAFT_595944</name>
</gene>
<dbReference type="Proteomes" id="UP000800035">
    <property type="component" value="Unassembled WGS sequence"/>
</dbReference>
<dbReference type="PROSITE" id="PS00518">
    <property type="entry name" value="ZF_RING_1"/>
    <property type="match status" value="1"/>
</dbReference>
<evidence type="ECO:0000256" key="2">
    <source>
        <dbReference type="ARBA" id="ARBA00022771"/>
    </source>
</evidence>
<sequence length="519" mass="58666">MVQSYNKPTLPHAVIAFNHKNGDVKDLYDTVSATVELMSMFQNIREMPQFKKYIEYWNKQPEEDEDIEMERGDQISSAEGLLQCYYAGVRVVHFTNEFEPTMLRKQARKLREEISNACKESQEARAAVGMKLNAATLPLYVRIALNQFAASLDKPFNFGEAWFELNPVSFDFSGGILTLSKLARGRLKVADKKLRGIALWDEVAGFVASCFLLSRCRTNNMTHPEDLSDDDPYWHQCANATDTFWHKYWPSPSELGSHEASHQPPQLRGHVRKQIRKKLKAMTDEVGRVDRTEKSEYRREVCRLHQKNVNALYGKMQDLDTLISHSTCFWCLNETPEHSLPCGHTICSLCVGDIASLADAGMARGGGFFSLKCCPLNRHAKFGWVGSIKPDQAGVRILSLDGGGIKGIVELDILEKLQQQLGGVPLQEFFDLIVGTRYREHINSHTGKVRVAITQAYPVFDRVNSSVAVLVGLRFARLLPLIIIYIAFSSSRGAVWVEEGFNSVVDLARDNLWPPHRAW</sequence>
<dbReference type="GO" id="GO:0016020">
    <property type="term" value="C:membrane"/>
    <property type="evidence" value="ECO:0007669"/>
    <property type="project" value="TreeGrafter"/>
</dbReference>
<keyword evidence="4" id="KW-0862">Zinc</keyword>
<evidence type="ECO:0000313" key="9">
    <source>
        <dbReference type="Proteomes" id="UP000800035"/>
    </source>
</evidence>
<name>A0A6A5TKZ4_9PLEO</name>
<dbReference type="PROSITE" id="PS50089">
    <property type="entry name" value="ZF_RING_2"/>
    <property type="match status" value="1"/>
</dbReference>
<dbReference type="GO" id="GO:0047499">
    <property type="term" value="F:calcium-independent phospholipase A2 activity"/>
    <property type="evidence" value="ECO:0007669"/>
    <property type="project" value="TreeGrafter"/>
</dbReference>